<dbReference type="GO" id="GO:0016020">
    <property type="term" value="C:membrane"/>
    <property type="evidence" value="ECO:0007669"/>
    <property type="project" value="UniProtKB-SubCell"/>
</dbReference>
<feature type="transmembrane region" description="Helical" evidence="5">
    <location>
        <begin position="70"/>
        <end position="89"/>
    </location>
</feature>
<dbReference type="AlphaFoldDB" id="A0A818X1F7"/>
<evidence type="ECO:0000313" key="14">
    <source>
        <dbReference type="EMBL" id="CAF3869543.1"/>
    </source>
</evidence>
<evidence type="ECO:0000313" key="13">
    <source>
        <dbReference type="EMBL" id="CAF3814612.1"/>
    </source>
</evidence>
<comment type="subcellular location">
    <subcellularLocation>
        <location evidence="1">Membrane</location>
    </subcellularLocation>
</comment>
<reference evidence="12" key="1">
    <citation type="submission" date="2021-02" db="EMBL/GenBank/DDBJ databases">
        <authorList>
            <person name="Nowell W R."/>
        </authorList>
    </citation>
    <scope>NUCLEOTIDE SEQUENCE</scope>
</reference>
<keyword evidence="3 5" id="KW-1133">Transmembrane helix</keyword>
<evidence type="ECO:0000256" key="5">
    <source>
        <dbReference type="SAM" id="Phobius"/>
    </source>
</evidence>
<dbReference type="Proteomes" id="UP000663855">
    <property type="component" value="Unassembled WGS sequence"/>
</dbReference>
<dbReference type="EMBL" id="CAJOBG010000005">
    <property type="protein sequence ID" value="CAF3733545.1"/>
    <property type="molecule type" value="Genomic_DNA"/>
</dbReference>
<evidence type="ECO:0000256" key="3">
    <source>
        <dbReference type="ARBA" id="ARBA00022989"/>
    </source>
</evidence>
<keyword evidence="6" id="KW-0732">Signal</keyword>
<evidence type="ECO:0000313" key="11">
    <source>
        <dbReference type="EMBL" id="CAF2139900.1"/>
    </source>
</evidence>
<evidence type="ECO:0000313" key="8">
    <source>
        <dbReference type="EMBL" id="CAF1132230.1"/>
    </source>
</evidence>
<name>A0A818X1F7_9BILA</name>
<sequence>MSTLLSVVMLMMTIKRIQNLSSILPCRFEGYSIDMTACLMMYSHGVAAFSRQFTIIDAIKHFFRSIKCPWCFIGFGWFISIIAALPYLFVNSFTCSVSTVETFLPYYTLVNTFILSTMIVDICNCHVFLYVHKSSRQVRTGGQSSKVSYARDIHLLKVMIGTFTIFSVGWAPVFLTQTFRKNNYIPSAVDACCQILPSLTMSIDVVFLIYTNESVRVFLKKLFVRHPQHGQNKLVQTVLQQTLHTISNH</sequence>
<dbReference type="EMBL" id="CAJNOV010003222">
    <property type="protein sequence ID" value="CAF1132230.1"/>
    <property type="molecule type" value="Genomic_DNA"/>
</dbReference>
<dbReference type="EMBL" id="CAJOBJ010000325">
    <property type="protein sequence ID" value="CAF3814612.1"/>
    <property type="molecule type" value="Genomic_DNA"/>
</dbReference>
<dbReference type="SUPFAM" id="SSF81321">
    <property type="entry name" value="Family A G protein-coupled receptor-like"/>
    <property type="match status" value="1"/>
</dbReference>
<dbReference type="PROSITE" id="PS50262">
    <property type="entry name" value="G_PROTEIN_RECEP_F1_2"/>
    <property type="match status" value="1"/>
</dbReference>
<evidence type="ECO:0000256" key="1">
    <source>
        <dbReference type="ARBA" id="ARBA00004370"/>
    </source>
</evidence>
<dbReference type="Proteomes" id="UP000681720">
    <property type="component" value="Unassembled WGS sequence"/>
</dbReference>
<evidence type="ECO:0000259" key="7">
    <source>
        <dbReference type="PROSITE" id="PS50262"/>
    </source>
</evidence>
<dbReference type="InterPro" id="IPR000276">
    <property type="entry name" value="GPCR_Rhodpsn"/>
</dbReference>
<dbReference type="EMBL" id="CAJOBF010003697">
    <property type="protein sequence ID" value="CAF4104355.1"/>
    <property type="molecule type" value="Genomic_DNA"/>
</dbReference>
<dbReference type="Gene3D" id="1.20.1070.10">
    <property type="entry name" value="Rhodopsin 7-helix transmembrane proteins"/>
    <property type="match status" value="1"/>
</dbReference>
<evidence type="ECO:0000313" key="12">
    <source>
        <dbReference type="EMBL" id="CAF3733545.1"/>
    </source>
</evidence>
<comment type="caution">
    <text evidence="12">The sequence shown here is derived from an EMBL/GenBank/DDBJ whole genome shotgun (WGS) entry which is preliminary data.</text>
</comment>
<dbReference type="Proteomes" id="UP000663866">
    <property type="component" value="Unassembled WGS sequence"/>
</dbReference>
<gene>
    <name evidence="14" type="ORF">BYL167_LOCUS6839</name>
    <name evidence="8" type="ORF">CJN711_LOCUS8616</name>
    <name evidence="13" type="ORF">GIL414_LOCUS1844</name>
    <name evidence="9" type="ORF">KQP761_LOCUS26166</name>
    <name evidence="10" type="ORF">MBJ925_LOCUS20898</name>
    <name evidence="12" type="ORF">OVN521_LOCUS133</name>
    <name evidence="15" type="ORF">SMN809_LOCUS6056</name>
    <name evidence="16" type="ORF">UXM345_LOCUS22434</name>
    <name evidence="11" type="ORF">XDN619_LOCUS26514</name>
</gene>
<feature type="domain" description="G-protein coupled receptors family 1 profile" evidence="7">
    <location>
        <begin position="1"/>
        <end position="208"/>
    </location>
</feature>
<evidence type="ECO:0000256" key="6">
    <source>
        <dbReference type="SAM" id="SignalP"/>
    </source>
</evidence>
<evidence type="ECO:0000313" key="15">
    <source>
        <dbReference type="EMBL" id="CAF3889755.1"/>
    </source>
</evidence>
<accession>A0A818X1F7</accession>
<keyword evidence="4 5" id="KW-0472">Membrane</keyword>
<dbReference type="GO" id="GO:0004930">
    <property type="term" value="F:G protein-coupled receptor activity"/>
    <property type="evidence" value="ECO:0007669"/>
    <property type="project" value="InterPro"/>
</dbReference>
<dbReference type="Proteomes" id="UP000676336">
    <property type="component" value="Unassembled WGS sequence"/>
</dbReference>
<dbReference type="Pfam" id="PF00001">
    <property type="entry name" value="7tm_1"/>
    <property type="match status" value="1"/>
</dbReference>
<dbReference type="EMBL" id="CAJNRE010010583">
    <property type="protein sequence ID" value="CAF2093012.1"/>
    <property type="molecule type" value="Genomic_DNA"/>
</dbReference>
<dbReference type="Proteomes" id="UP000681967">
    <property type="component" value="Unassembled WGS sequence"/>
</dbReference>
<evidence type="ECO:0000313" key="9">
    <source>
        <dbReference type="EMBL" id="CAF1630691.1"/>
    </source>
</evidence>
<keyword evidence="17" id="KW-1185">Reference proteome</keyword>
<evidence type="ECO:0000313" key="17">
    <source>
        <dbReference type="Proteomes" id="UP000663866"/>
    </source>
</evidence>
<dbReference type="EMBL" id="CAJNOW010014176">
    <property type="protein sequence ID" value="CAF1630691.1"/>
    <property type="molecule type" value="Genomic_DNA"/>
</dbReference>
<dbReference type="EMBL" id="CAJOBH010001713">
    <property type="protein sequence ID" value="CAF3869543.1"/>
    <property type="molecule type" value="Genomic_DNA"/>
</dbReference>
<feature type="transmembrane region" description="Helical" evidence="5">
    <location>
        <begin position="153"/>
        <end position="175"/>
    </location>
</feature>
<evidence type="ECO:0000313" key="16">
    <source>
        <dbReference type="EMBL" id="CAF4104355.1"/>
    </source>
</evidence>
<dbReference type="Proteomes" id="UP000663887">
    <property type="component" value="Unassembled WGS sequence"/>
</dbReference>
<feature type="chain" id="PRO_5035692299" description="G-protein coupled receptors family 1 profile domain-containing protein" evidence="6">
    <location>
        <begin position="20"/>
        <end position="249"/>
    </location>
</feature>
<dbReference type="InterPro" id="IPR017452">
    <property type="entry name" value="GPCR_Rhodpsn_7TM"/>
</dbReference>
<organism evidence="12 17">
    <name type="scientific">Rotaria magnacalcarata</name>
    <dbReference type="NCBI Taxonomy" id="392030"/>
    <lineage>
        <taxon>Eukaryota</taxon>
        <taxon>Metazoa</taxon>
        <taxon>Spiralia</taxon>
        <taxon>Gnathifera</taxon>
        <taxon>Rotifera</taxon>
        <taxon>Eurotatoria</taxon>
        <taxon>Bdelloidea</taxon>
        <taxon>Philodinida</taxon>
        <taxon>Philodinidae</taxon>
        <taxon>Rotaria</taxon>
    </lineage>
</organism>
<dbReference type="EMBL" id="CAJNRG010012445">
    <property type="protein sequence ID" value="CAF2139900.1"/>
    <property type="molecule type" value="Genomic_DNA"/>
</dbReference>
<evidence type="ECO:0000256" key="2">
    <source>
        <dbReference type="ARBA" id="ARBA00022692"/>
    </source>
</evidence>
<keyword evidence="2 5" id="KW-0812">Transmembrane</keyword>
<dbReference type="Proteomes" id="UP000663834">
    <property type="component" value="Unassembled WGS sequence"/>
</dbReference>
<feature type="transmembrane region" description="Helical" evidence="5">
    <location>
        <begin position="109"/>
        <end position="132"/>
    </location>
</feature>
<dbReference type="Proteomes" id="UP000663842">
    <property type="component" value="Unassembled WGS sequence"/>
</dbReference>
<protein>
    <recommendedName>
        <fullName evidence="7">G-protein coupled receptors family 1 profile domain-containing protein</fullName>
    </recommendedName>
</protein>
<dbReference type="EMBL" id="CAJOBI010001593">
    <property type="protein sequence ID" value="CAF3889755.1"/>
    <property type="molecule type" value="Genomic_DNA"/>
</dbReference>
<evidence type="ECO:0000313" key="10">
    <source>
        <dbReference type="EMBL" id="CAF2093012.1"/>
    </source>
</evidence>
<proteinExistence type="predicted"/>
<dbReference type="OrthoDB" id="10023482at2759"/>
<feature type="signal peptide" evidence="6">
    <location>
        <begin position="1"/>
        <end position="19"/>
    </location>
</feature>
<evidence type="ECO:0000256" key="4">
    <source>
        <dbReference type="ARBA" id="ARBA00023136"/>
    </source>
</evidence>
<dbReference type="Proteomes" id="UP000663824">
    <property type="component" value="Unassembled WGS sequence"/>
</dbReference>